<keyword evidence="1" id="KW-0472">Membrane</keyword>
<feature type="transmembrane region" description="Helical" evidence="1">
    <location>
        <begin position="12"/>
        <end position="36"/>
    </location>
</feature>
<comment type="caution">
    <text evidence="2">The sequence shown here is derived from an EMBL/GenBank/DDBJ whole genome shotgun (WGS) entry which is preliminary data.</text>
</comment>
<dbReference type="AlphaFoldDB" id="A0AAD3TTY8"/>
<dbReference type="Proteomes" id="UP001222932">
    <property type="component" value="Unassembled WGS sequence"/>
</dbReference>
<reference evidence="2" key="1">
    <citation type="journal article" date="2023" name="BMC Genomics">
        <title>Chromosome-level genome assemblies of Cutaneotrichosporon spp. (Trichosporonales, Basidiomycota) reveal imbalanced evolution between nucleotide sequences and chromosome synteny.</title>
        <authorList>
            <person name="Kobayashi Y."/>
            <person name="Kayamori A."/>
            <person name="Aoki K."/>
            <person name="Shiwa Y."/>
            <person name="Matsutani M."/>
            <person name="Fujita N."/>
            <person name="Sugita T."/>
            <person name="Iwasaki W."/>
            <person name="Tanaka N."/>
            <person name="Takashima M."/>
        </authorList>
    </citation>
    <scope>NUCLEOTIDE SEQUENCE</scope>
    <source>
        <strain evidence="2">HIS016</strain>
    </source>
</reference>
<gene>
    <name evidence="2" type="ORF">CspeluHIS016_0302650</name>
</gene>
<dbReference type="EMBL" id="BTCM01000003">
    <property type="protein sequence ID" value="GMK56425.1"/>
    <property type="molecule type" value="Genomic_DNA"/>
</dbReference>
<evidence type="ECO:0000313" key="2">
    <source>
        <dbReference type="EMBL" id="GMK56425.1"/>
    </source>
</evidence>
<keyword evidence="3" id="KW-1185">Reference proteome</keyword>
<keyword evidence="1" id="KW-1133">Transmembrane helix</keyword>
<organism evidence="2 3">
    <name type="scientific">Cutaneotrichosporon spelunceum</name>
    <dbReference type="NCBI Taxonomy" id="1672016"/>
    <lineage>
        <taxon>Eukaryota</taxon>
        <taxon>Fungi</taxon>
        <taxon>Dikarya</taxon>
        <taxon>Basidiomycota</taxon>
        <taxon>Agaricomycotina</taxon>
        <taxon>Tremellomycetes</taxon>
        <taxon>Trichosporonales</taxon>
        <taxon>Trichosporonaceae</taxon>
        <taxon>Cutaneotrichosporon</taxon>
    </lineage>
</organism>
<name>A0AAD3TTY8_9TREE</name>
<reference evidence="2" key="2">
    <citation type="submission" date="2023-06" db="EMBL/GenBank/DDBJ databases">
        <authorList>
            <person name="Kobayashi Y."/>
            <person name="Kayamori A."/>
            <person name="Aoki K."/>
            <person name="Shiwa Y."/>
            <person name="Fujita N."/>
            <person name="Sugita T."/>
            <person name="Iwasaki W."/>
            <person name="Tanaka N."/>
            <person name="Takashima M."/>
        </authorList>
    </citation>
    <scope>NUCLEOTIDE SEQUENCE</scope>
    <source>
        <strain evidence="2">HIS016</strain>
    </source>
</reference>
<proteinExistence type="predicted"/>
<evidence type="ECO:0000256" key="1">
    <source>
        <dbReference type="SAM" id="Phobius"/>
    </source>
</evidence>
<protein>
    <submittedName>
        <fullName evidence="2">Uncharacterized protein</fullName>
    </submittedName>
</protein>
<keyword evidence="1" id="KW-0812">Transmembrane</keyword>
<evidence type="ECO:0000313" key="3">
    <source>
        <dbReference type="Proteomes" id="UP001222932"/>
    </source>
</evidence>
<sequence length="486" mass="54555">MYGLGPDKRPRWAILVPVAIIATAFLQSLLLLAIYYDVRLPATVSWRAAPELHSAQALTRLPPFSSHDTDNYRWYTDAKLRQLAACTARGDCGPNADKAGIAIFASWHCHWAAYANYTGGEGVWCVGMMRSLERQGFTVLHGGDNDWRYIYHLHRQLGDMVRVIVADPGEEGHKGTFAQYQKSAAWPDGIPAWKWFRMTYYPTSESGIVGRAWMISAEPNLPRAQDVALRASGGVSWFATGYEALQVKSDPADFTFLGYGLAPAEYTAVVPWAQRPPRVYILAKQAHYFHNGHQAVYEPSFFTRAADELAAEFPGFEFVGGFADSRSADQRAAWPVPAVIRNLGLLDKHRFDEEYGHARLLLGLGSPPLSPSPYRALARAVPFANPHTVQNGRWTYQQHESMRDVPEPYAYQVEAFNYTSFVETIRSALRTPIEPLRFERMRRETADGRMRDWIMYDWRGLAAGILADRLAGNETQGNGAVGVFEL</sequence>
<accession>A0AAD3TTY8</accession>